<evidence type="ECO:0000259" key="5">
    <source>
        <dbReference type="PROSITE" id="PS50931"/>
    </source>
</evidence>
<dbReference type="GO" id="GO:0003700">
    <property type="term" value="F:DNA-binding transcription factor activity"/>
    <property type="evidence" value="ECO:0007669"/>
    <property type="project" value="InterPro"/>
</dbReference>
<protein>
    <submittedName>
        <fullName evidence="6">DNA-binding transcriptional LysR family regulator</fullName>
    </submittedName>
</protein>
<dbReference type="GO" id="GO:0032993">
    <property type="term" value="C:protein-DNA complex"/>
    <property type="evidence" value="ECO:0007669"/>
    <property type="project" value="TreeGrafter"/>
</dbReference>
<dbReference type="Proteomes" id="UP000585638">
    <property type="component" value="Unassembled WGS sequence"/>
</dbReference>
<dbReference type="RefSeq" id="WP_184865669.1">
    <property type="nucleotide sequence ID" value="NZ_BAAAWY010000011.1"/>
</dbReference>
<accession>A0A7W9KK10</accession>
<proteinExistence type="inferred from homology"/>
<dbReference type="PANTHER" id="PTHR30346:SF29">
    <property type="entry name" value="LYSR SUBSTRATE-BINDING"/>
    <property type="match status" value="1"/>
</dbReference>
<evidence type="ECO:0000313" key="6">
    <source>
        <dbReference type="EMBL" id="MBB5893984.1"/>
    </source>
</evidence>
<comment type="similarity">
    <text evidence="1">Belongs to the LysR transcriptional regulatory family.</text>
</comment>
<keyword evidence="3 6" id="KW-0238">DNA-binding</keyword>
<gene>
    <name evidence="6" type="ORF">BJ998_005180</name>
</gene>
<dbReference type="InterPro" id="IPR000847">
    <property type="entry name" value="LysR_HTH_N"/>
</dbReference>
<evidence type="ECO:0000313" key="7">
    <source>
        <dbReference type="Proteomes" id="UP000585638"/>
    </source>
</evidence>
<reference evidence="6 7" key="1">
    <citation type="submission" date="2020-08" db="EMBL/GenBank/DDBJ databases">
        <title>Sequencing the genomes of 1000 actinobacteria strains.</title>
        <authorList>
            <person name="Klenk H.-P."/>
        </authorList>
    </citation>
    <scope>NUCLEOTIDE SEQUENCE [LARGE SCALE GENOMIC DNA]</scope>
    <source>
        <strain evidence="6 7">DSM 43851</strain>
    </source>
</reference>
<dbReference type="InterPro" id="IPR036390">
    <property type="entry name" value="WH_DNA-bd_sf"/>
</dbReference>
<dbReference type="SUPFAM" id="SSF46785">
    <property type="entry name" value="Winged helix' DNA-binding domain"/>
    <property type="match status" value="1"/>
</dbReference>
<dbReference type="FunFam" id="1.10.10.10:FF:000001">
    <property type="entry name" value="LysR family transcriptional regulator"/>
    <property type="match status" value="1"/>
</dbReference>
<dbReference type="Gene3D" id="3.40.190.10">
    <property type="entry name" value="Periplasmic binding protein-like II"/>
    <property type="match status" value="2"/>
</dbReference>
<name>A0A7W9KK10_9PSEU</name>
<dbReference type="Gene3D" id="1.10.10.10">
    <property type="entry name" value="Winged helix-like DNA-binding domain superfamily/Winged helix DNA-binding domain"/>
    <property type="match status" value="1"/>
</dbReference>
<dbReference type="CDD" id="cd08423">
    <property type="entry name" value="PBP2_LTTR_like_6"/>
    <property type="match status" value="1"/>
</dbReference>
<dbReference type="Pfam" id="PF03466">
    <property type="entry name" value="LysR_substrate"/>
    <property type="match status" value="1"/>
</dbReference>
<evidence type="ECO:0000256" key="1">
    <source>
        <dbReference type="ARBA" id="ARBA00009437"/>
    </source>
</evidence>
<sequence length="297" mass="32159">MLDPARLRVLVEIGHAGSITAAAARLAFTPSALSQQLAKLERELGCRLVERGPTGVTLTRQGEVLLRHGERVLGELRDAERAVKASIEAEPESLAIGTFSSAGKVLVPEALAALRERHPRARLSLVDIEPPGGYGLVTARDLDVLITHRYPGGTLPSDNGLHRRRLLADPLRLVLPADHPKADGKISLRELKDEDWISGAHGVPNRICLEHLFAQADIRPHVAYETRDYEVTLALVGAGLGISLVPMTLLGDVDCDRLAVRVLPGVRPAREIFVVHRKRPPRLVAELVGLLTPGRAG</sequence>
<dbReference type="InterPro" id="IPR005119">
    <property type="entry name" value="LysR_subst-bd"/>
</dbReference>
<dbReference type="InterPro" id="IPR036388">
    <property type="entry name" value="WH-like_DNA-bd_sf"/>
</dbReference>
<feature type="domain" description="HTH lysR-type" evidence="5">
    <location>
        <begin position="2"/>
        <end position="59"/>
    </location>
</feature>
<dbReference type="EMBL" id="JACHIR010000001">
    <property type="protein sequence ID" value="MBB5893984.1"/>
    <property type="molecule type" value="Genomic_DNA"/>
</dbReference>
<dbReference type="PROSITE" id="PS50931">
    <property type="entry name" value="HTH_LYSR"/>
    <property type="match status" value="1"/>
</dbReference>
<organism evidence="6 7">
    <name type="scientific">Kutzneria kofuensis</name>
    <dbReference type="NCBI Taxonomy" id="103725"/>
    <lineage>
        <taxon>Bacteria</taxon>
        <taxon>Bacillati</taxon>
        <taxon>Actinomycetota</taxon>
        <taxon>Actinomycetes</taxon>
        <taxon>Pseudonocardiales</taxon>
        <taxon>Pseudonocardiaceae</taxon>
        <taxon>Kutzneria</taxon>
    </lineage>
</organism>
<comment type="caution">
    <text evidence="6">The sequence shown here is derived from an EMBL/GenBank/DDBJ whole genome shotgun (WGS) entry which is preliminary data.</text>
</comment>
<dbReference type="Pfam" id="PF00126">
    <property type="entry name" value="HTH_1"/>
    <property type="match status" value="1"/>
</dbReference>
<dbReference type="GO" id="GO:0003677">
    <property type="term" value="F:DNA binding"/>
    <property type="evidence" value="ECO:0007669"/>
    <property type="project" value="UniProtKB-KW"/>
</dbReference>
<dbReference type="PANTHER" id="PTHR30346">
    <property type="entry name" value="TRANSCRIPTIONAL DUAL REGULATOR HCAR-RELATED"/>
    <property type="match status" value="1"/>
</dbReference>
<dbReference type="AlphaFoldDB" id="A0A7W9KK10"/>
<keyword evidence="2" id="KW-0805">Transcription regulation</keyword>
<dbReference type="SUPFAM" id="SSF53850">
    <property type="entry name" value="Periplasmic binding protein-like II"/>
    <property type="match status" value="1"/>
</dbReference>
<keyword evidence="7" id="KW-1185">Reference proteome</keyword>
<evidence type="ECO:0000256" key="4">
    <source>
        <dbReference type="ARBA" id="ARBA00023163"/>
    </source>
</evidence>
<evidence type="ECO:0000256" key="2">
    <source>
        <dbReference type="ARBA" id="ARBA00023015"/>
    </source>
</evidence>
<evidence type="ECO:0000256" key="3">
    <source>
        <dbReference type="ARBA" id="ARBA00023125"/>
    </source>
</evidence>
<keyword evidence="4" id="KW-0804">Transcription</keyword>